<dbReference type="InterPro" id="IPR018490">
    <property type="entry name" value="cNMP-bd_dom_sf"/>
</dbReference>
<dbReference type="CDD" id="cd00038">
    <property type="entry name" value="CAP_ED"/>
    <property type="match status" value="1"/>
</dbReference>
<dbReference type="PROSITE" id="PS50042">
    <property type="entry name" value="CNMP_BINDING_3"/>
    <property type="match status" value="1"/>
</dbReference>
<dbReference type="SUPFAM" id="SSF46785">
    <property type="entry name" value="Winged helix' DNA-binding domain"/>
    <property type="match status" value="1"/>
</dbReference>
<dbReference type="Pfam" id="PF00027">
    <property type="entry name" value="cNMP_binding"/>
    <property type="match status" value="1"/>
</dbReference>
<dbReference type="Proteomes" id="UP000267517">
    <property type="component" value="Chromosome I"/>
</dbReference>
<reference evidence="5 6" key="1">
    <citation type="submission" date="2017-05" db="EMBL/GenBank/DDBJ databases">
        <title>whole genome sequence of Prevotella melaninogenica GAI 07411.</title>
        <authorList>
            <person name="Kondo Y."/>
            <person name="Hoshino T."/>
        </authorList>
    </citation>
    <scope>NUCLEOTIDE SEQUENCE [LARGE SCALE GENOMIC DNA]</scope>
    <source>
        <strain evidence="5 6">GAI 07411</strain>
    </source>
</reference>
<dbReference type="AlphaFoldDB" id="A0A250KGN6"/>
<dbReference type="OrthoDB" id="9798601at2"/>
<keyword evidence="3" id="KW-0804">Transcription</keyword>
<evidence type="ECO:0000256" key="2">
    <source>
        <dbReference type="ARBA" id="ARBA00023125"/>
    </source>
</evidence>
<dbReference type="InterPro" id="IPR014710">
    <property type="entry name" value="RmlC-like_jellyroll"/>
</dbReference>
<accession>A0A250KGN6</accession>
<dbReference type="Pfam" id="PF13545">
    <property type="entry name" value="HTH_Crp_2"/>
    <property type="match status" value="1"/>
</dbReference>
<evidence type="ECO:0000313" key="6">
    <source>
        <dbReference type="Proteomes" id="UP000267517"/>
    </source>
</evidence>
<evidence type="ECO:0000256" key="1">
    <source>
        <dbReference type="ARBA" id="ARBA00023015"/>
    </source>
</evidence>
<dbReference type="Gene3D" id="2.60.120.10">
    <property type="entry name" value="Jelly Rolls"/>
    <property type="match status" value="1"/>
</dbReference>
<protein>
    <submittedName>
        <fullName evidence="5">Crp/Fnr family transcriptional regulator</fullName>
    </submittedName>
</protein>
<sequence length="221" mass="25613">MLQLYDKLLELPLFIGISTDELSDIVGQTKFGFHKLVADKPLVSTEDKCTQLFFLMSGTLRVVSHADNYRYRIEEEMSAPAVIQPEHLFGLMQRYTKDFIAQTDCSLLSLDKSEVLRLLDYYLIFRLNLLNSISMQAQRMSHIPWRQQPSDIRQQFINFLRLRCLTQAGHKVLKIRMEDLAQELHQSRLNVSRMLNALQRDGLLTMSRGVITVPQLEALRG</sequence>
<gene>
    <name evidence="5" type="ORF">PMEL1_00786</name>
</gene>
<dbReference type="GO" id="GO:0006355">
    <property type="term" value="P:regulation of DNA-templated transcription"/>
    <property type="evidence" value="ECO:0007669"/>
    <property type="project" value="InterPro"/>
</dbReference>
<evidence type="ECO:0000259" key="4">
    <source>
        <dbReference type="PROSITE" id="PS50042"/>
    </source>
</evidence>
<dbReference type="EMBL" id="AP018049">
    <property type="protein sequence ID" value="BBA28877.1"/>
    <property type="molecule type" value="Genomic_DNA"/>
</dbReference>
<keyword evidence="2" id="KW-0238">DNA-binding</keyword>
<dbReference type="InterPro" id="IPR036390">
    <property type="entry name" value="WH_DNA-bd_sf"/>
</dbReference>
<proteinExistence type="predicted"/>
<evidence type="ECO:0000313" key="5">
    <source>
        <dbReference type="EMBL" id="BBA28877.1"/>
    </source>
</evidence>
<dbReference type="SUPFAM" id="SSF51206">
    <property type="entry name" value="cAMP-binding domain-like"/>
    <property type="match status" value="1"/>
</dbReference>
<organism evidence="5 6">
    <name type="scientific">Prevotella melaninogenica</name>
    <dbReference type="NCBI Taxonomy" id="28132"/>
    <lineage>
        <taxon>Bacteria</taxon>
        <taxon>Pseudomonadati</taxon>
        <taxon>Bacteroidota</taxon>
        <taxon>Bacteroidia</taxon>
        <taxon>Bacteroidales</taxon>
        <taxon>Prevotellaceae</taxon>
        <taxon>Prevotella</taxon>
    </lineage>
</organism>
<feature type="domain" description="Cyclic nucleotide-binding" evidence="4">
    <location>
        <begin position="13"/>
        <end position="119"/>
    </location>
</feature>
<name>A0A250KGN6_9BACT</name>
<dbReference type="GO" id="GO:0003677">
    <property type="term" value="F:DNA binding"/>
    <property type="evidence" value="ECO:0007669"/>
    <property type="project" value="UniProtKB-KW"/>
</dbReference>
<dbReference type="InterPro" id="IPR000595">
    <property type="entry name" value="cNMP-bd_dom"/>
</dbReference>
<dbReference type="RefSeq" id="WP_120174055.1">
    <property type="nucleotide sequence ID" value="NZ_AP018049.1"/>
</dbReference>
<keyword evidence="1" id="KW-0805">Transcription regulation</keyword>
<evidence type="ECO:0000256" key="3">
    <source>
        <dbReference type="ARBA" id="ARBA00023163"/>
    </source>
</evidence>
<dbReference type="InterPro" id="IPR012318">
    <property type="entry name" value="HTH_CRP"/>
</dbReference>